<keyword evidence="1" id="KW-0175">Coiled coil</keyword>
<feature type="coiled-coil region" evidence="1">
    <location>
        <begin position="42"/>
        <end position="95"/>
    </location>
</feature>
<dbReference type="EMBL" id="MGAL01000050">
    <property type="protein sequence ID" value="OGK45775.1"/>
    <property type="molecule type" value="Genomic_DNA"/>
</dbReference>
<comment type="caution">
    <text evidence="3">The sequence shown here is derived from an EMBL/GenBank/DDBJ whole genome shotgun (WGS) entry which is preliminary data.</text>
</comment>
<organism evidence="3 4">
    <name type="scientific">Candidatus Roizmanbacteria bacterium RIFCSPLOWO2_01_FULL_38_12</name>
    <dbReference type="NCBI Taxonomy" id="1802061"/>
    <lineage>
        <taxon>Bacteria</taxon>
        <taxon>Candidatus Roizmaniibacteriota</taxon>
    </lineage>
</organism>
<sequence>MKIKSALSYFKPLHAPLKLLTFLFALVLVVSVVINISQKKENDKLALELAETKKTLDVHIEELTALKKEDQYVKNKQLEETIKNIEDTYKQSVGMYEKLLDLKGKTKEVEDLDTLFAQALTYLSERNYASGAATLKSIGAKILEKDQEIASTFSIPVNVVQSNAPPGAGYKRQTVKAEIGEYLVDIIAADLNSTRVIVDTASDGDCKNDCPVSSLADYASRSGAFAGINGPYFCPADYPSCADKKNSFDTLLMNKNKVYFNSDNNVYSSVPAIIFSGGSGRIVGQSLEWGRDTGVDSVIASQPMLLSGGNNVFGGDDEPKRGTKGSRSFVGSSGNMAYIGVVHNATVAEVAYVLKSLGLQSAINLDSGGSTALIYNGSYLIGPGRNTPFGILFVSK</sequence>
<protein>
    <recommendedName>
        <fullName evidence="2">Phosphodiester glycosidase domain-containing protein</fullName>
    </recommendedName>
</protein>
<evidence type="ECO:0000259" key="2">
    <source>
        <dbReference type="Pfam" id="PF09992"/>
    </source>
</evidence>
<evidence type="ECO:0000313" key="4">
    <source>
        <dbReference type="Proteomes" id="UP000177141"/>
    </source>
</evidence>
<accession>A0A1F7IQZ4</accession>
<dbReference type="STRING" id="1802061.A3A93_05135"/>
<dbReference type="Pfam" id="PF09992">
    <property type="entry name" value="NAGPA"/>
    <property type="match status" value="1"/>
</dbReference>
<reference evidence="3 4" key="1">
    <citation type="journal article" date="2016" name="Nat. Commun.">
        <title>Thousands of microbial genomes shed light on interconnected biogeochemical processes in an aquifer system.</title>
        <authorList>
            <person name="Anantharaman K."/>
            <person name="Brown C.T."/>
            <person name="Hug L.A."/>
            <person name="Sharon I."/>
            <person name="Castelle C.J."/>
            <person name="Probst A.J."/>
            <person name="Thomas B.C."/>
            <person name="Singh A."/>
            <person name="Wilkins M.J."/>
            <person name="Karaoz U."/>
            <person name="Brodie E.L."/>
            <person name="Williams K.H."/>
            <person name="Hubbard S.S."/>
            <person name="Banfield J.F."/>
        </authorList>
    </citation>
    <scope>NUCLEOTIDE SEQUENCE [LARGE SCALE GENOMIC DNA]</scope>
</reference>
<gene>
    <name evidence="3" type="ORF">A3A93_05135</name>
</gene>
<dbReference type="AlphaFoldDB" id="A0A1F7IQZ4"/>
<dbReference type="Proteomes" id="UP000177141">
    <property type="component" value="Unassembled WGS sequence"/>
</dbReference>
<proteinExistence type="predicted"/>
<name>A0A1F7IQZ4_9BACT</name>
<evidence type="ECO:0000256" key="1">
    <source>
        <dbReference type="SAM" id="Coils"/>
    </source>
</evidence>
<dbReference type="InterPro" id="IPR018711">
    <property type="entry name" value="NAGPA"/>
</dbReference>
<feature type="domain" description="Phosphodiester glycosidase" evidence="2">
    <location>
        <begin position="250"/>
        <end position="390"/>
    </location>
</feature>
<evidence type="ECO:0000313" key="3">
    <source>
        <dbReference type="EMBL" id="OGK45775.1"/>
    </source>
</evidence>